<dbReference type="EMBL" id="JBHTCO010000043">
    <property type="protein sequence ID" value="MFC7395165.1"/>
    <property type="molecule type" value="Genomic_DNA"/>
</dbReference>
<name>A0ABW2Q3D4_9BACL</name>
<feature type="transmembrane region" description="Helical" evidence="7">
    <location>
        <begin position="384"/>
        <end position="407"/>
    </location>
</feature>
<keyword evidence="3" id="KW-1003">Cell membrane</keyword>
<keyword evidence="6 7" id="KW-0472">Membrane</keyword>
<dbReference type="PIRSF" id="PIRSF002808">
    <property type="entry name" value="Hexose_phosphate_transp"/>
    <property type="match status" value="1"/>
</dbReference>
<evidence type="ECO:0000256" key="1">
    <source>
        <dbReference type="ARBA" id="ARBA00004651"/>
    </source>
</evidence>
<dbReference type="Proteomes" id="UP001596505">
    <property type="component" value="Unassembled WGS sequence"/>
</dbReference>
<keyword evidence="10" id="KW-1185">Reference proteome</keyword>
<feature type="transmembrane region" description="Helical" evidence="7">
    <location>
        <begin position="169"/>
        <end position="189"/>
    </location>
</feature>
<feature type="transmembrane region" description="Helical" evidence="7">
    <location>
        <begin position="143"/>
        <end position="163"/>
    </location>
</feature>
<dbReference type="PANTHER" id="PTHR11662:SF399">
    <property type="entry name" value="FI19708P1-RELATED"/>
    <property type="match status" value="1"/>
</dbReference>
<evidence type="ECO:0000256" key="4">
    <source>
        <dbReference type="ARBA" id="ARBA00022692"/>
    </source>
</evidence>
<feature type="transmembrane region" description="Helical" evidence="7">
    <location>
        <begin position="232"/>
        <end position="252"/>
    </location>
</feature>
<feature type="transmembrane region" description="Helical" evidence="7">
    <location>
        <begin position="357"/>
        <end position="378"/>
    </location>
</feature>
<comment type="subcellular location">
    <subcellularLocation>
        <location evidence="1">Cell membrane</location>
        <topology evidence="1">Multi-pass membrane protein</topology>
    </subcellularLocation>
</comment>
<feature type="transmembrane region" description="Helical" evidence="7">
    <location>
        <begin position="51"/>
        <end position="72"/>
    </location>
</feature>
<evidence type="ECO:0000259" key="8">
    <source>
        <dbReference type="PROSITE" id="PS50850"/>
    </source>
</evidence>
<feature type="transmembrane region" description="Helical" evidence="7">
    <location>
        <begin position="296"/>
        <end position="315"/>
    </location>
</feature>
<proteinExistence type="predicted"/>
<feature type="transmembrane region" description="Helical" evidence="7">
    <location>
        <begin position="84"/>
        <end position="105"/>
    </location>
</feature>
<keyword evidence="2" id="KW-0813">Transport</keyword>
<dbReference type="SUPFAM" id="SSF103473">
    <property type="entry name" value="MFS general substrate transporter"/>
    <property type="match status" value="1"/>
</dbReference>
<dbReference type="InterPro" id="IPR050382">
    <property type="entry name" value="MFS_Na/Anion_cotransporter"/>
</dbReference>
<dbReference type="Gene3D" id="1.20.1250.20">
    <property type="entry name" value="MFS general substrate transporter like domains"/>
    <property type="match status" value="2"/>
</dbReference>
<evidence type="ECO:0000313" key="10">
    <source>
        <dbReference type="Proteomes" id="UP001596505"/>
    </source>
</evidence>
<keyword evidence="5 7" id="KW-1133">Transmembrane helix</keyword>
<sequence>MKRSRARWLYIAPPIFFFWVFGQMDKLGISVIITNHKFLQDLGLLGETAKIGFLMTGFLVFYGFANIAWGFIVDRIGPRKTAIIGTIIWGFTMILGGLSSSYGLFMVSRMILGIGEAVLFPVCNKLISNWFPPKEFGRAQSSWIIGDYLGPAIGIPIIIFAISLGGWEASFYLLAAFSLIINLPLFLFLTRDDPKQHYAVNAAELQYIQEGQKTKQSSNITFGELLRNYRYWMIWLVMLVDSVLFYGISFWLPTYLEKARHFSAALMSSWTSSAWLLALITVLLVGYIADKTRKPSLIGTVIFVIGAIALIIATSTGNSSLAAVMMDIGLAAVGGVLEISQLLLVDYSSKETAGKAAGLMGFTNIVGGFTTAFMGYLVEVSGGNFTTAIIFLVFNAVIGAIALFTLVPGERKDALNQSENFEANSEA</sequence>
<evidence type="ECO:0000256" key="6">
    <source>
        <dbReference type="ARBA" id="ARBA00023136"/>
    </source>
</evidence>
<organism evidence="9 10">
    <name type="scientific">Scopulibacillus cellulosilyticus</name>
    <dbReference type="NCBI Taxonomy" id="2665665"/>
    <lineage>
        <taxon>Bacteria</taxon>
        <taxon>Bacillati</taxon>
        <taxon>Bacillota</taxon>
        <taxon>Bacilli</taxon>
        <taxon>Bacillales</taxon>
        <taxon>Sporolactobacillaceae</taxon>
        <taxon>Scopulibacillus</taxon>
    </lineage>
</organism>
<evidence type="ECO:0000256" key="3">
    <source>
        <dbReference type="ARBA" id="ARBA00022475"/>
    </source>
</evidence>
<dbReference type="Pfam" id="PF07690">
    <property type="entry name" value="MFS_1"/>
    <property type="match status" value="1"/>
</dbReference>
<dbReference type="PROSITE" id="PS50850">
    <property type="entry name" value="MFS"/>
    <property type="match status" value="1"/>
</dbReference>
<gene>
    <name evidence="9" type="ORF">ACFQRG_19845</name>
</gene>
<evidence type="ECO:0000256" key="7">
    <source>
        <dbReference type="SAM" id="Phobius"/>
    </source>
</evidence>
<feature type="transmembrane region" description="Helical" evidence="7">
    <location>
        <begin position="272"/>
        <end position="289"/>
    </location>
</feature>
<feature type="domain" description="Major facilitator superfamily (MFS) profile" evidence="8">
    <location>
        <begin position="11"/>
        <end position="411"/>
    </location>
</feature>
<evidence type="ECO:0000313" key="9">
    <source>
        <dbReference type="EMBL" id="MFC7395165.1"/>
    </source>
</evidence>
<comment type="caution">
    <text evidence="9">The sequence shown here is derived from an EMBL/GenBank/DDBJ whole genome shotgun (WGS) entry which is preliminary data.</text>
</comment>
<dbReference type="RefSeq" id="WP_380969415.1">
    <property type="nucleotide sequence ID" value="NZ_JBHTCO010000043.1"/>
</dbReference>
<reference evidence="10" key="1">
    <citation type="journal article" date="2019" name="Int. J. Syst. Evol. Microbiol.">
        <title>The Global Catalogue of Microorganisms (GCM) 10K type strain sequencing project: providing services to taxonomists for standard genome sequencing and annotation.</title>
        <authorList>
            <consortium name="The Broad Institute Genomics Platform"/>
            <consortium name="The Broad Institute Genome Sequencing Center for Infectious Disease"/>
            <person name="Wu L."/>
            <person name="Ma J."/>
        </authorList>
    </citation>
    <scope>NUCLEOTIDE SEQUENCE [LARGE SCALE GENOMIC DNA]</scope>
    <source>
        <strain evidence="10">CGMCC 1.16305</strain>
    </source>
</reference>
<accession>A0ABW2Q3D4</accession>
<dbReference type="InterPro" id="IPR036259">
    <property type="entry name" value="MFS_trans_sf"/>
</dbReference>
<keyword evidence="4 7" id="KW-0812">Transmembrane</keyword>
<dbReference type="PANTHER" id="PTHR11662">
    <property type="entry name" value="SOLUTE CARRIER FAMILY 17"/>
    <property type="match status" value="1"/>
</dbReference>
<evidence type="ECO:0000256" key="5">
    <source>
        <dbReference type="ARBA" id="ARBA00022989"/>
    </source>
</evidence>
<evidence type="ECO:0000256" key="2">
    <source>
        <dbReference type="ARBA" id="ARBA00022448"/>
    </source>
</evidence>
<protein>
    <submittedName>
        <fullName evidence="9">MFS transporter</fullName>
    </submittedName>
</protein>
<dbReference type="InterPro" id="IPR020846">
    <property type="entry name" value="MFS_dom"/>
</dbReference>
<dbReference type="InterPro" id="IPR011701">
    <property type="entry name" value="MFS"/>
</dbReference>
<dbReference type="InterPro" id="IPR000849">
    <property type="entry name" value="Sugar_P_transporter"/>
</dbReference>
<feature type="transmembrane region" description="Helical" evidence="7">
    <location>
        <begin position="321"/>
        <end position="345"/>
    </location>
</feature>